<evidence type="ECO:0000313" key="2">
    <source>
        <dbReference type="Proteomes" id="UP000578531"/>
    </source>
</evidence>
<reference evidence="1 2" key="1">
    <citation type="journal article" date="2020" name="Genomics">
        <title>Complete, high-quality genomes from long-read metagenomic sequencing of two wolf lichen thalli reveals enigmatic genome architecture.</title>
        <authorList>
            <person name="McKenzie S.K."/>
            <person name="Walston R.F."/>
            <person name="Allen J.L."/>
        </authorList>
    </citation>
    <scope>NUCLEOTIDE SEQUENCE [LARGE SCALE GENOMIC DNA]</scope>
    <source>
        <strain evidence="1">WasteWater2</strain>
    </source>
</reference>
<comment type="caution">
    <text evidence="1">The sequence shown here is derived from an EMBL/GenBank/DDBJ whole genome shotgun (WGS) entry which is preliminary data.</text>
</comment>
<dbReference type="RefSeq" id="XP_037168624.1">
    <property type="nucleotide sequence ID" value="XM_037304531.1"/>
</dbReference>
<protein>
    <submittedName>
        <fullName evidence="1">Uncharacterized protein</fullName>
    </submittedName>
</protein>
<sequence>MIVPGQCLADIEVQPDGLRREPFVTVLVVAHELARTTYPKQTAFSKEDYSREVI</sequence>
<evidence type="ECO:0000313" key="1">
    <source>
        <dbReference type="EMBL" id="KAF6239337.1"/>
    </source>
</evidence>
<gene>
    <name evidence="1" type="ORF">HO173_002599</name>
</gene>
<proteinExistence type="predicted"/>
<accession>A0A8H6L8D8</accession>
<dbReference type="GeneID" id="59284271"/>
<keyword evidence="2" id="KW-1185">Reference proteome</keyword>
<dbReference type="AlphaFoldDB" id="A0A8H6L8D8"/>
<name>A0A8H6L8D8_9LECA</name>
<dbReference type="EMBL" id="JACCJC010000006">
    <property type="protein sequence ID" value="KAF6239337.1"/>
    <property type="molecule type" value="Genomic_DNA"/>
</dbReference>
<dbReference type="Proteomes" id="UP000578531">
    <property type="component" value="Unassembled WGS sequence"/>
</dbReference>
<organism evidence="1 2">
    <name type="scientific">Letharia columbiana</name>
    <dbReference type="NCBI Taxonomy" id="112416"/>
    <lineage>
        <taxon>Eukaryota</taxon>
        <taxon>Fungi</taxon>
        <taxon>Dikarya</taxon>
        <taxon>Ascomycota</taxon>
        <taxon>Pezizomycotina</taxon>
        <taxon>Lecanoromycetes</taxon>
        <taxon>OSLEUM clade</taxon>
        <taxon>Lecanoromycetidae</taxon>
        <taxon>Lecanorales</taxon>
        <taxon>Lecanorineae</taxon>
        <taxon>Parmeliaceae</taxon>
        <taxon>Letharia</taxon>
    </lineage>
</organism>